<feature type="region of interest" description="Disordered" evidence="1">
    <location>
        <begin position="81"/>
        <end position="100"/>
    </location>
</feature>
<name>A0A6A6SXD9_9PLEO</name>
<dbReference type="EMBL" id="MU004418">
    <property type="protein sequence ID" value="KAF2651737.1"/>
    <property type="molecule type" value="Genomic_DNA"/>
</dbReference>
<evidence type="ECO:0000256" key="1">
    <source>
        <dbReference type="SAM" id="MobiDB-lite"/>
    </source>
</evidence>
<protein>
    <submittedName>
        <fullName evidence="2">Uncharacterized protein</fullName>
    </submittedName>
</protein>
<gene>
    <name evidence="2" type="ORF">K491DRAFT_83586</name>
</gene>
<evidence type="ECO:0000313" key="2">
    <source>
        <dbReference type="EMBL" id="KAF2651737.1"/>
    </source>
</evidence>
<evidence type="ECO:0000313" key="3">
    <source>
        <dbReference type="Proteomes" id="UP000799324"/>
    </source>
</evidence>
<dbReference type="Proteomes" id="UP000799324">
    <property type="component" value="Unassembled WGS sequence"/>
</dbReference>
<dbReference type="AlphaFoldDB" id="A0A6A6SXD9"/>
<accession>A0A6A6SXD9</accession>
<keyword evidence="3" id="KW-1185">Reference proteome</keyword>
<reference evidence="2" key="1">
    <citation type="journal article" date="2020" name="Stud. Mycol.">
        <title>101 Dothideomycetes genomes: a test case for predicting lifestyles and emergence of pathogens.</title>
        <authorList>
            <person name="Haridas S."/>
            <person name="Albert R."/>
            <person name="Binder M."/>
            <person name="Bloem J."/>
            <person name="Labutti K."/>
            <person name="Salamov A."/>
            <person name="Andreopoulos B."/>
            <person name="Baker S."/>
            <person name="Barry K."/>
            <person name="Bills G."/>
            <person name="Bluhm B."/>
            <person name="Cannon C."/>
            <person name="Castanera R."/>
            <person name="Culley D."/>
            <person name="Daum C."/>
            <person name="Ezra D."/>
            <person name="Gonzalez J."/>
            <person name="Henrissat B."/>
            <person name="Kuo A."/>
            <person name="Liang C."/>
            <person name="Lipzen A."/>
            <person name="Lutzoni F."/>
            <person name="Magnuson J."/>
            <person name="Mondo S."/>
            <person name="Nolan M."/>
            <person name="Ohm R."/>
            <person name="Pangilinan J."/>
            <person name="Park H.-J."/>
            <person name="Ramirez L."/>
            <person name="Alfaro M."/>
            <person name="Sun H."/>
            <person name="Tritt A."/>
            <person name="Yoshinaga Y."/>
            <person name="Zwiers L.-H."/>
            <person name="Turgeon B."/>
            <person name="Goodwin S."/>
            <person name="Spatafora J."/>
            <person name="Crous P."/>
            <person name="Grigoriev I."/>
        </authorList>
    </citation>
    <scope>NUCLEOTIDE SEQUENCE</scope>
    <source>
        <strain evidence="2">CBS 122681</strain>
    </source>
</reference>
<sequence>MLREHPRADHAGVIGPACEPWDGHSSLRIVERHRTPPARLTATVRLPALSRSRPSRVFSVIEVYSCGGSGQGLSLTRIGSDGSHLRPETHPTTGTGPATEPRISGHASATFLAIPAKLFRLQLEIFPTPAIVLTDSTQRLVQASGSHLLHHHGHF</sequence>
<organism evidence="2 3">
    <name type="scientific">Lophiostoma macrostomum CBS 122681</name>
    <dbReference type="NCBI Taxonomy" id="1314788"/>
    <lineage>
        <taxon>Eukaryota</taxon>
        <taxon>Fungi</taxon>
        <taxon>Dikarya</taxon>
        <taxon>Ascomycota</taxon>
        <taxon>Pezizomycotina</taxon>
        <taxon>Dothideomycetes</taxon>
        <taxon>Pleosporomycetidae</taxon>
        <taxon>Pleosporales</taxon>
        <taxon>Lophiostomataceae</taxon>
        <taxon>Lophiostoma</taxon>
    </lineage>
</organism>
<proteinExistence type="predicted"/>